<evidence type="ECO:0000256" key="5">
    <source>
        <dbReference type="ARBA" id="ARBA00013200"/>
    </source>
</evidence>
<dbReference type="AlphaFoldDB" id="A0A557SNK4"/>
<keyword evidence="11 19" id="KW-0460">Magnesium</keyword>
<comment type="similarity">
    <text evidence="4 19">Belongs to the CobS family.</text>
</comment>
<dbReference type="GO" id="GO:0009236">
    <property type="term" value="P:cobalamin biosynthetic process"/>
    <property type="evidence" value="ECO:0007669"/>
    <property type="project" value="UniProtKB-UniRule"/>
</dbReference>
<dbReference type="EC" id="2.7.8.26" evidence="5 19"/>
<dbReference type="Pfam" id="PF02654">
    <property type="entry name" value="CobS"/>
    <property type="match status" value="1"/>
</dbReference>
<keyword evidence="9 19" id="KW-0808">Transferase</keyword>
<protein>
    <recommendedName>
        <fullName evidence="6 19">Adenosylcobinamide-GDP ribazoletransferase</fullName>
        <ecNumber evidence="5 19">2.7.8.26</ecNumber>
    </recommendedName>
    <alternativeName>
        <fullName evidence="16 19">Cobalamin synthase</fullName>
    </alternativeName>
    <alternativeName>
        <fullName evidence="15 19">Cobalamin-5'-phosphate synthase</fullName>
    </alternativeName>
</protein>
<organism evidence="20 21">
    <name type="scientific">Sedimenticola selenatireducens</name>
    <dbReference type="NCBI Taxonomy" id="191960"/>
    <lineage>
        <taxon>Bacteria</taxon>
        <taxon>Pseudomonadati</taxon>
        <taxon>Pseudomonadota</taxon>
        <taxon>Gammaproteobacteria</taxon>
        <taxon>Chromatiales</taxon>
        <taxon>Sedimenticolaceae</taxon>
        <taxon>Sedimenticola</taxon>
    </lineage>
</organism>
<keyword evidence="10 19" id="KW-0812">Transmembrane</keyword>
<evidence type="ECO:0000256" key="12">
    <source>
        <dbReference type="ARBA" id="ARBA00022989"/>
    </source>
</evidence>
<evidence type="ECO:0000256" key="14">
    <source>
        <dbReference type="ARBA" id="ARBA00025228"/>
    </source>
</evidence>
<dbReference type="EMBL" id="VMNH01000001">
    <property type="protein sequence ID" value="TVO78998.1"/>
    <property type="molecule type" value="Genomic_DNA"/>
</dbReference>
<evidence type="ECO:0000256" key="3">
    <source>
        <dbReference type="ARBA" id="ARBA00004663"/>
    </source>
</evidence>
<feature type="transmembrane region" description="Helical" evidence="19">
    <location>
        <begin position="111"/>
        <end position="132"/>
    </location>
</feature>
<comment type="cofactor">
    <cofactor evidence="1 19">
        <name>Mg(2+)</name>
        <dbReference type="ChEBI" id="CHEBI:18420"/>
    </cofactor>
</comment>
<dbReference type="HAMAP" id="MF_00719">
    <property type="entry name" value="CobS"/>
    <property type="match status" value="1"/>
</dbReference>
<feature type="transmembrane region" description="Helical" evidence="19">
    <location>
        <begin position="182"/>
        <end position="210"/>
    </location>
</feature>
<evidence type="ECO:0000256" key="6">
    <source>
        <dbReference type="ARBA" id="ARBA00015850"/>
    </source>
</evidence>
<reference evidence="20 21" key="1">
    <citation type="submission" date="2019-07" db="EMBL/GenBank/DDBJ databases">
        <title>The pathways for chlorine oxyanion respiration interact through the shared metabolite chlorate.</title>
        <authorList>
            <person name="Barnum T.P."/>
            <person name="Cheng Y."/>
            <person name="Hill K.A."/>
            <person name="Lucas L.N."/>
            <person name="Carlson H.K."/>
            <person name="Coates J.D."/>
        </authorList>
    </citation>
    <scope>NUCLEOTIDE SEQUENCE [LARGE SCALE GENOMIC DNA]</scope>
    <source>
        <strain evidence="20 21">BK-1</strain>
    </source>
</reference>
<dbReference type="NCBIfam" id="NF001278">
    <property type="entry name" value="PRK00235.1-5"/>
    <property type="match status" value="1"/>
</dbReference>
<evidence type="ECO:0000313" key="20">
    <source>
        <dbReference type="EMBL" id="TVO78998.1"/>
    </source>
</evidence>
<keyword evidence="7 19" id="KW-1003">Cell membrane</keyword>
<evidence type="ECO:0000256" key="13">
    <source>
        <dbReference type="ARBA" id="ARBA00023136"/>
    </source>
</evidence>
<feature type="transmembrane region" description="Helical" evidence="19">
    <location>
        <begin position="33"/>
        <end position="53"/>
    </location>
</feature>
<dbReference type="GO" id="GO:0008818">
    <property type="term" value="F:cobalamin 5'-phosphate synthase activity"/>
    <property type="evidence" value="ECO:0007669"/>
    <property type="project" value="UniProtKB-UniRule"/>
</dbReference>
<evidence type="ECO:0000256" key="2">
    <source>
        <dbReference type="ARBA" id="ARBA00004651"/>
    </source>
</evidence>
<dbReference type="PANTHER" id="PTHR34148">
    <property type="entry name" value="ADENOSYLCOBINAMIDE-GDP RIBAZOLETRANSFERASE"/>
    <property type="match status" value="1"/>
</dbReference>
<comment type="catalytic activity">
    <reaction evidence="17 19">
        <text>alpha-ribazole + adenosylcob(III)inamide-GDP = adenosylcob(III)alamin + GMP + H(+)</text>
        <dbReference type="Rhea" id="RHEA:16049"/>
        <dbReference type="ChEBI" id="CHEBI:10329"/>
        <dbReference type="ChEBI" id="CHEBI:15378"/>
        <dbReference type="ChEBI" id="CHEBI:18408"/>
        <dbReference type="ChEBI" id="CHEBI:58115"/>
        <dbReference type="ChEBI" id="CHEBI:60487"/>
        <dbReference type="EC" id="2.7.8.26"/>
    </reaction>
</comment>
<evidence type="ECO:0000256" key="4">
    <source>
        <dbReference type="ARBA" id="ARBA00010561"/>
    </source>
</evidence>
<dbReference type="NCBIfam" id="TIGR00317">
    <property type="entry name" value="cobS"/>
    <property type="match status" value="1"/>
</dbReference>
<proteinExistence type="inferred from homology"/>
<dbReference type="OrthoDB" id="9794626at2"/>
<evidence type="ECO:0000256" key="1">
    <source>
        <dbReference type="ARBA" id="ARBA00001946"/>
    </source>
</evidence>
<keyword evidence="13 19" id="KW-0472">Membrane</keyword>
<evidence type="ECO:0000256" key="18">
    <source>
        <dbReference type="ARBA" id="ARBA00049504"/>
    </source>
</evidence>
<comment type="pathway">
    <text evidence="3 19">Cofactor biosynthesis; adenosylcobalamin biosynthesis; adenosylcobalamin from cob(II)yrinate a,c-diamide: step 7/7.</text>
</comment>
<evidence type="ECO:0000256" key="11">
    <source>
        <dbReference type="ARBA" id="ARBA00022842"/>
    </source>
</evidence>
<evidence type="ECO:0000256" key="16">
    <source>
        <dbReference type="ARBA" id="ARBA00032853"/>
    </source>
</evidence>
<evidence type="ECO:0000256" key="9">
    <source>
        <dbReference type="ARBA" id="ARBA00022679"/>
    </source>
</evidence>
<dbReference type="Proteomes" id="UP000316649">
    <property type="component" value="Unassembled WGS sequence"/>
</dbReference>
<gene>
    <name evidence="19" type="primary">cobS</name>
    <name evidence="20" type="ORF">FHP88_00080</name>
</gene>
<dbReference type="PANTHER" id="PTHR34148:SF1">
    <property type="entry name" value="ADENOSYLCOBINAMIDE-GDP RIBAZOLETRANSFERASE"/>
    <property type="match status" value="1"/>
</dbReference>
<evidence type="ECO:0000256" key="10">
    <source>
        <dbReference type="ARBA" id="ARBA00022692"/>
    </source>
</evidence>
<dbReference type="InterPro" id="IPR003805">
    <property type="entry name" value="CobS"/>
</dbReference>
<feature type="transmembrane region" description="Helical" evidence="19">
    <location>
        <begin position="139"/>
        <end position="159"/>
    </location>
</feature>
<dbReference type="UniPathway" id="UPA00148">
    <property type="reaction ID" value="UER00238"/>
</dbReference>
<name>A0A557SNK4_9GAMM</name>
<keyword evidence="12 19" id="KW-1133">Transmembrane helix</keyword>
<evidence type="ECO:0000256" key="15">
    <source>
        <dbReference type="ARBA" id="ARBA00032605"/>
    </source>
</evidence>
<evidence type="ECO:0000256" key="19">
    <source>
        <dbReference type="HAMAP-Rule" id="MF_00719"/>
    </source>
</evidence>
<comment type="caution">
    <text evidence="20">The sequence shown here is derived from an EMBL/GenBank/DDBJ whole genome shotgun (WGS) entry which is preliminary data.</text>
</comment>
<comment type="function">
    <text evidence="14 19">Joins adenosylcobinamide-GDP and alpha-ribazole to generate adenosylcobalamin (Ado-cobalamin). Also synthesizes adenosylcobalamin 5'-phosphate from adenosylcobinamide-GDP and alpha-ribazole 5'-phosphate.</text>
</comment>
<dbReference type="GO" id="GO:0051073">
    <property type="term" value="F:adenosylcobinamide-GDP ribazoletransferase activity"/>
    <property type="evidence" value="ECO:0007669"/>
    <property type="project" value="UniProtKB-UniRule"/>
</dbReference>
<keyword evidence="21" id="KW-1185">Reference proteome</keyword>
<evidence type="ECO:0000256" key="8">
    <source>
        <dbReference type="ARBA" id="ARBA00022573"/>
    </source>
</evidence>
<evidence type="ECO:0000256" key="17">
    <source>
        <dbReference type="ARBA" id="ARBA00048623"/>
    </source>
</evidence>
<feature type="transmembrane region" description="Helical" evidence="19">
    <location>
        <begin position="60"/>
        <end position="79"/>
    </location>
</feature>
<dbReference type="GO" id="GO:0005886">
    <property type="term" value="C:plasma membrane"/>
    <property type="evidence" value="ECO:0007669"/>
    <property type="project" value="UniProtKB-SubCell"/>
</dbReference>
<dbReference type="RefSeq" id="WP_144356955.1">
    <property type="nucleotide sequence ID" value="NZ_VMNH01000001.1"/>
</dbReference>
<sequence length="246" mass="26449">MFKPFLYAIGFLTRLPVPHTLDMPSDREQGQSVLYYPLVGLLIGLILFALANLMSDAEPLLSAAVLITVWVVVTGGLHIDGLADVADAWIGGQGDRERTLALMKDPTCGPIAVATVVLLLMVKVAALTSLLLDQHGTVVLVVPILGRAALVAGFIYIPYVRSGGLGAVLTENMPQSEAKKTLVIATLFPFLFWGWDAVWVFAGCYLLFVFVRRSVLNRIHGLTGDVAGALCELIEVTALLIAAFVF</sequence>
<evidence type="ECO:0000313" key="21">
    <source>
        <dbReference type="Proteomes" id="UP000316649"/>
    </source>
</evidence>
<keyword evidence="8 19" id="KW-0169">Cobalamin biosynthesis</keyword>
<comment type="catalytic activity">
    <reaction evidence="18 19">
        <text>alpha-ribazole 5'-phosphate + adenosylcob(III)inamide-GDP = adenosylcob(III)alamin 5'-phosphate + GMP + H(+)</text>
        <dbReference type="Rhea" id="RHEA:23560"/>
        <dbReference type="ChEBI" id="CHEBI:15378"/>
        <dbReference type="ChEBI" id="CHEBI:57918"/>
        <dbReference type="ChEBI" id="CHEBI:58115"/>
        <dbReference type="ChEBI" id="CHEBI:60487"/>
        <dbReference type="ChEBI" id="CHEBI:60493"/>
        <dbReference type="EC" id="2.7.8.26"/>
    </reaction>
</comment>
<accession>A0A557SNK4</accession>
<evidence type="ECO:0000256" key="7">
    <source>
        <dbReference type="ARBA" id="ARBA00022475"/>
    </source>
</evidence>
<comment type="subcellular location">
    <subcellularLocation>
        <location evidence="2 19">Cell membrane</location>
        <topology evidence="2 19">Multi-pass membrane protein</topology>
    </subcellularLocation>
</comment>